<accession>W2T6C2</accession>
<gene>
    <name evidence="1" type="ORF">NECAME_11030</name>
</gene>
<dbReference type="EMBL" id="KI660170">
    <property type="protein sequence ID" value="ETN77433.1"/>
    <property type="molecule type" value="Genomic_DNA"/>
</dbReference>
<organism evidence="1 2">
    <name type="scientific">Necator americanus</name>
    <name type="common">Human hookworm</name>
    <dbReference type="NCBI Taxonomy" id="51031"/>
    <lineage>
        <taxon>Eukaryota</taxon>
        <taxon>Metazoa</taxon>
        <taxon>Ecdysozoa</taxon>
        <taxon>Nematoda</taxon>
        <taxon>Chromadorea</taxon>
        <taxon>Rhabditida</taxon>
        <taxon>Rhabditina</taxon>
        <taxon>Rhabditomorpha</taxon>
        <taxon>Strongyloidea</taxon>
        <taxon>Ancylostomatidae</taxon>
        <taxon>Bunostominae</taxon>
        <taxon>Necator</taxon>
    </lineage>
</organism>
<evidence type="ECO:0000313" key="1">
    <source>
        <dbReference type="EMBL" id="ETN77433.1"/>
    </source>
</evidence>
<protein>
    <submittedName>
        <fullName evidence="1">Uncharacterized protein</fullName>
    </submittedName>
</protein>
<dbReference type="KEGG" id="nai:NECAME_11030"/>
<reference evidence="2" key="1">
    <citation type="journal article" date="2014" name="Nat. Genet.">
        <title>Genome of the human hookworm Necator americanus.</title>
        <authorList>
            <person name="Tang Y.T."/>
            <person name="Gao X."/>
            <person name="Rosa B.A."/>
            <person name="Abubucker S."/>
            <person name="Hallsworth-Pepin K."/>
            <person name="Martin J."/>
            <person name="Tyagi R."/>
            <person name="Heizer E."/>
            <person name="Zhang X."/>
            <person name="Bhonagiri-Palsikar V."/>
            <person name="Minx P."/>
            <person name="Warren W.C."/>
            <person name="Wang Q."/>
            <person name="Zhan B."/>
            <person name="Hotez P.J."/>
            <person name="Sternberg P.W."/>
            <person name="Dougall A."/>
            <person name="Gaze S.T."/>
            <person name="Mulvenna J."/>
            <person name="Sotillo J."/>
            <person name="Ranganathan S."/>
            <person name="Rabelo E.M."/>
            <person name="Wilson R.K."/>
            <person name="Felgner P.L."/>
            <person name="Bethony J."/>
            <person name="Hawdon J.M."/>
            <person name="Gasser R.B."/>
            <person name="Loukas A."/>
            <person name="Mitreva M."/>
        </authorList>
    </citation>
    <scope>NUCLEOTIDE SEQUENCE [LARGE SCALE GENOMIC DNA]</scope>
</reference>
<dbReference type="Proteomes" id="UP000053676">
    <property type="component" value="Unassembled WGS sequence"/>
</dbReference>
<evidence type="ECO:0000313" key="2">
    <source>
        <dbReference type="Proteomes" id="UP000053676"/>
    </source>
</evidence>
<name>W2T6C2_NECAM</name>
<keyword evidence="2" id="KW-1185">Reference proteome</keyword>
<sequence>IYLDRKKISIQPSEAVPRIRMKNVGQNYSFLLICRLSIYGCPGTVRTTHTSFCCIITEETRRLNSKVRPHQVYELPRTHIIDVGHFWSRERSNSRRSHQIFIKEIEKR</sequence>
<dbReference type="AlphaFoldDB" id="W2T6C2"/>
<proteinExistence type="predicted"/>
<feature type="non-terminal residue" evidence="1">
    <location>
        <position position="1"/>
    </location>
</feature>